<dbReference type="InterPro" id="IPR043502">
    <property type="entry name" value="DNA/RNA_pol_sf"/>
</dbReference>
<dbReference type="NCBIfam" id="TIGR04416">
    <property type="entry name" value="group_II_RT_mat"/>
    <property type="match status" value="1"/>
</dbReference>
<dbReference type="PROSITE" id="PS50878">
    <property type="entry name" value="RT_POL"/>
    <property type="match status" value="1"/>
</dbReference>
<dbReference type="InterPro" id="IPR030931">
    <property type="entry name" value="Group_II_RT_mat"/>
</dbReference>
<dbReference type="Proteomes" id="UP000033203">
    <property type="component" value="Unassembled WGS sequence"/>
</dbReference>
<dbReference type="PANTHER" id="PTHR34047">
    <property type="entry name" value="NUCLEAR INTRON MATURASE 1, MITOCHONDRIAL-RELATED"/>
    <property type="match status" value="1"/>
</dbReference>
<reference evidence="3 4" key="1">
    <citation type="submission" date="2015-01" db="EMBL/GenBank/DDBJ databases">
        <title>Genome of Sphingomonas taxi strain 30a.</title>
        <authorList>
            <person name="Eevers N."/>
            <person name="Van Hamme J."/>
            <person name="Bottos E."/>
            <person name="Weyens N."/>
            <person name="Vangronsveld J."/>
        </authorList>
    </citation>
    <scope>NUCLEOTIDE SEQUENCE [LARGE SCALE GENOMIC DNA]</scope>
    <source>
        <strain evidence="3 4">30a</strain>
    </source>
</reference>
<comment type="caution">
    <text evidence="3">The sequence shown here is derived from an EMBL/GenBank/DDBJ whole genome shotgun (WGS) entry which is preliminary data.</text>
</comment>
<dbReference type="InterPro" id="IPR024937">
    <property type="entry name" value="Domain_X"/>
</dbReference>
<sequence length="615" mass="70723">MLSHTVLKRMEQLPKLSIAGKRVNGLFSLMKCDLLWEQAYERIARNQGSLTPGVDGETFDGFSPERFHRLMSQVFSGTYCPLPVRRVYIPKANGKLRPLGIPTVNDRLVQEVVRSILERIYEPVFSEHSHGFRPGHSCHTALDAVRGVWTGVKWLVEVDVVGFFDNIDHEVLLKLLAKRIDDEKFIGLVRGMLKAGYLDDWQVRESFSGTPQGGIVSPLLANVYLHELDEFMEGYRQRFDQGVQRSVPAEYWRLSANMQYRWKKVRRLRSEGKADDPAVDQALREIEQIGERRASLRARDPFDPNFRRLRFVRYADDFLIGVIGSKDEAREVMAAVRTFLIECLHLEASEEKSRIAKASDGVRFLGYDVHTHTQRRTGKVVRDGRVFRPRMPSDIMQLSVPWDKVAQFCATKGYGNWSAYVSQHRPRLLHCSDVEIVMAYNAELRGFANYYALAWDVKKKLNKLSHIWRASLGRTLANKHKCSVMQVFNRLRCGTDYQVSYRVKGETKTAKLWKSTELMVGEIRYGTIDVVPATAMWSLNRTEFVERLNANQCELCGAEDKACEVHHVRKMADMKVAPLGRKMISARTRKRIVLCKPCHVDLHAGRLPDRRQLQL</sequence>
<dbReference type="InterPro" id="IPR051083">
    <property type="entry name" value="GrpII_Intron_Splice-Mob/Def"/>
</dbReference>
<dbReference type="PANTHER" id="PTHR34047:SF8">
    <property type="entry name" value="PROTEIN YKFC"/>
    <property type="match status" value="1"/>
</dbReference>
<evidence type="ECO:0000313" key="3">
    <source>
        <dbReference type="EMBL" id="KIU25865.1"/>
    </source>
</evidence>
<dbReference type="Pfam" id="PF01348">
    <property type="entry name" value="Intron_maturas2"/>
    <property type="match status" value="1"/>
</dbReference>
<dbReference type="PATRIC" id="fig|1549858.7.peg.3500"/>
<gene>
    <name evidence="3" type="ORF">SR41_17840</name>
</gene>
<dbReference type="GO" id="GO:0006397">
    <property type="term" value="P:mRNA processing"/>
    <property type="evidence" value="ECO:0007669"/>
    <property type="project" value="InterPro"/>
</dbReference>
<dbReference type="InterPro" id="IPR000477">
    <property type="entry name" value="RT_dom"/>
</dbReference>
<feature type="domain" description="Reverse transcriptase" evidence="2">
    <location>
        <begin position="70"/>
        <end position="369"/>
    </location>
</feature>
<name>A0A0D1M1I4_9SPHN</name>
<accession>A0A0D1M1I4</accession>
<dbReference type="InterPro" id="IPR049030">
    <property type="entry name" value="AI2M-like_HNH"/>
</dbReference>
<dbReference type="SUPFAM" id="SSF56672">
    <property type="entry name" value="DNA/RNA polymerases"/>
    <property type="match status" value="1"/>
</dbReference>
<evidence type="ECO:0000313" key="4">
    <source>
        <dbReference type="Proteomes" id="UP000033203"/>
    </source>
</evidence>
<dbReference type="CDD" id="cd01651">
    <property type="entry name" value="RT_G2_intron"/>
    <property type="match status" value="1"/>
</dbReference>
<protein>
    <submittedName>
        <fullName evidence="3">DNA polymerase</fullName>
    </submittedName>
</protein>
<dbReference type="EMBL" id="JXTP01000096">
    <property type="protein sequence ID" value="KIU25865.1"/>
    <property type="molecule type" value="Genomic_DNA"/>
</dbReference>
<dbReference type="Pfam" id="PF21368">
    <property type="entry name" value="AI2M-like_HNH"/>
    <property type="match status" value="1"/>
</dbReference>
<proteinExistence type="inferred from homology"/>
<organism evidence="3 4">
    <name type="scientific">Sphingomonas melonis</name>
    <dbReference type="NCBI Taxonomy" id="152682"/>
    <lineage>
        <taxon>Bacteria</taxon>
        <taxon>Pseudomonadati</taxon>
        <taxon>Pseudomonadota</taxon>
        <taxon>Alphaproteobacteria</taxon>
        <taxon>Sphingomonadales</taxon>
        <taxon>Sphingomonadaceae</taxon>
        <taxon>Sphingomonas</taxon>
    </lineage>
</organism>
<dbReference type="AlphaFoldDB" id="A0A0D1M1I4"/>
<comment type="similarity">
    <text evidence="1">Belongs to the bacterial reverse transcriptase family.</text>
</comment>
<evidence type="ECO:0000259" key="2">
    <source>
        <dbReference type="PROSITE" id="PS50878"/>
    </source>
</evidence>
<evidence type="ECO:0000256" key="1">
    <source>
        <dbReference type="ARBA" id="ARBA00034120"/>
    </source>
</evidence>
<dbReference type="Pfam" id="PF00078">
    <property type="entry name" value="RVT_1"/>
    <property type="match status" value="1"/>
</dbReference>